<reference evidence="9" key="1">
    <citation type="submission" date="2021-01" db="EMBL/GenBank/DDBJ databases">
        <title>Whole genome shotgun sequence of Virgisporangium ochraceum NBRC 16418.</title>
        <authorList>
            <person name="Komaki H."/>
            <person name="Tamura T."/>
        </authorList>
    </citation>
    <scope>NUCLEOTIDE SEQUENCE</scope>
    <source>
        <strain evidence="9">NBRC 16418</strain>
    </source>
</reference>
<dbReference type="SUPFAM" id="SSF103473">
    <property type="entry name" value="MFS general substrate transporter"/>
    <property type="match status" value="1"/>
</dbReference>
<keyword evidence="10" id="KW-1185">Reference proteome</keyword>
<protein>
    <submittedName>
        <fullName evidence="9">MFS transporter</fullName>
    </submittedName>
</protein>
<comment type="caution">
    <text evidence="9">The sequence shown here is derived from an EMBL/GenBank/DDBJ whole genome shotgun (WGS) entry which is preliminary data.</text>
</comment>
<dbReference type="GO" id="GO:0005886">
    <property type="term" value="C:plasma membrane"/>
    <property type="evidence" value="ECO:0007669"/>
    <property type="project" value="UniProtKB-SubCell"/>
</dbReference>
<dbReference type="Gene3D" id="1.20.1720.10">
    <property type="entry name" value="Multidrug resistance protein D"/>
    <property type="match status" value="1"/>
</dbReference>
<evidence type="ECO:0000313" key="9">
    <source>
        <dbReference type="EMBL" id="GIJ67809.1"/>
    </source>
</evidence>
<sequence>MSRVSRGPALAVLCVVQFMVVLDSTITTVALDAVRADLGADERTLQYVLSLYAVTFGGLLLLAGRVGDLAGRRRVFRLGAAAFTGASLLCAAAPTLPVLLAGRAAQGAGAAFASATAFALVLELFPEPAGRHRAIGVWSALGASGAAAGLILGGVLTDLAGWPLVFAVNGPPGAVAVLLAGRLLPPGRAQRVPLDVPGAITATAATATLVFAVTRGPAGALLAVAAVLFVAFVLIEARAPDPLLPLPMITRGPLPVAAVALGCLAAVIGSQGFFLVLHLQRILGFGPAATGLAIAPAAVLAFVGSTVAARLAGRVPARVLVVTGLLLVAVAQLLLGRLGEYVPDLLPGLLLFGVGLGVAFVGTTVLGTAEVADGRASGVLNTAQQVGLAVGVAVLVGATTVAGTADPAALARGYGAGLRLGALVAVTGVAVVLLSAGVRTPRRRPVRGRRA</sequence>
<evidence type="ECO:0000313" key="10">
    <source>
        <dbReference type="Proteomes" id="UP000635606"/>
    </source>
</evidence>
<evidence type="ECO:0000256" key="5">
    <source>
        <dbReference type="ARBA" id="ARBA00022989"/>
    </source>
</evidence>
<feature type="domain" description="Major facilitator superfamily (MFS) profile" evidence="8">
    <location>
        <begin position="9"/>
        <end position="439"/>
    </location>
</feature>
<feature type="transmembrane region" description="Helical" evidence="7">
    <location>
        <begin position="105"/>
        <end position="125"/>
    </location>
</feature>
<proteinExistence type="predicted"/>
<keyword evidence="2" id="KW-0813">Transport</keyword>
<dbReference type="PANTHER" id="PTHR42718">
    <property type="entry name" value="MAJOR FACILITATOR SUPERFAMILY MULTIDRUG TRANSPORTER MFSC"/>
    <property type="match status" value="1"/>
</dbReference>
<feature type="transmembrane region" description="Helical" evidence="7">
    <location>
        <begin position="282"/>
        <end position="303"/>
    </location>
</feature>
<evidence type="ECO:0000256" key="3">
    <source>
        <dbReference type="ARBA" id="ARBA00022475"/>
    </source>
</evidence>
<feature type="transmembrane region" description="Helical" evidence="7">
    <location>
        <begin position="218"/>
        <end position="235"/>
    </location>
</feature>
<dbReference type="Pfam" id="PF07690">
    <property type="entry name" value="MFS_1"/>
    <property type="match status" value="1"/>
</dbReference>
<feature type="transmembrane region" description="Helical" evidence="7">
    <location>
        <begin position="386"/>
        <end position="405"/>
    </location>
</feature>
<feature type="transmembrane region" description="Helical" evidence="7">
    <location>
        <begin position="256"/>
        <end position="276"/>
    </location>
</feature>
<dbReference type="AlphaFoldDB" id="A0A8J4EAR3"/>
<dbReference type="Proteomes" id="UP000635606">
    <property type="component" value="Unassembled WGS sequence"/>
</dbReference>
<organism evidence="9 10">
    <name type="scientific">Virgisporangium ochraceum</name>
    <dbReference type="NCBI Taxonomy" id="65505"/>
    <lineage>
        <taxon>Bacteria</taxon>
        <taxon>Bacillati</taxon>
        <taxon>Actinomycetota</taxon>
        <taxon>Actinomycetes</taxon>
        <taxon>Micromonosporales</taxon>
        <taxon>Micromonosporaceae</taxon>
        <taxon>Virgisporangium</taxon>
    </lineage>
</organism>
<evidence type="ECO:0000256" key="1">
    <source>
        <dbReference type="ARBA" id="ARBA00004651"/>
    </source>
</evidence>
<keyword evidence="4 7" id="KW-0812">Transmembrane</keyword>
<accession>A0A8J4EAR3</accession>
<feature type="transmembrane region" description="Helical" evidence="7">
    <location>
        <begin position="315"/>
        <end position="335"/>
    </location>
</feature>
<feature type="transmembrane region" description="Helical" evidence="7">
    <location>
        <begin position="162"/>
        <end position="180"/>
    </location>
</feature>
<dbReference type="Gene3D" id="1.20.1250.20">
    <property type="entry name" value="MFS general substrate transporter like domains"/>
    <property type="match status" value="1"/>
</dbReference>
<feature type="transmembrane region" description="Helical" evidence="7">
    <location>
        <begin position="417"/>
        <end position="438"/>
    </location>
</feature>
<keyword evidence="3" id="KW-1003">Cell membrane</keyword>
<comment type="subcellular location">
    <subcellularLocation>
        <location evidence="1">Cell membrane</location>
        <topology evidence="1">Multi-pass membrane protein</topology>
    </subcellularLocation>
</comment>
<feature type="transmembrane region" description="Helical" evidence="7">
    <location>
        <begin position="192"/>
        <end position="212"/>
    </location>
</feature>
<name>A0A8J4EAR3_9ACTN</name>
<dbReference type="PANTHER" id="PTHR42718:SF46">
    <property type="entry name" value="BLR6921 PROTEIN"/>
    <property type="match status" value="1"/>
</dbReference>
<dbReference type="PROSITE" id="PS50850">
    <property type="entry name" value="MFS"/>
    <property type="match status" value="1"/>
</dbReference>
<evidence type="ECO:0000256" key="7">
    <source>
        <dbReference type="SAM" id="Phobius"/>
    </source>
</evidence>
<evidence type="ECO:0000256" key="6">
    <source>
        <dbReference type="ARBA" id="ARBA00023136"/>
    </source>
</evidence>
<keyword evidence="6 7" id="KW-0472">Membrane</keyword>
<gene>
    <name evidence="9" type="ORF">Voc01_027260</name>
</gene>
<evidence type="ECO:0000259" key="8">
    <source>
        <dbReference type="PROSITE" id="PS50850"/>
    </source>
</evidence>
<feature type="transmembrane region" description="Helical" evidence="7">
    <location>
        <begin position="347"/>
        <end position="366"/>
    </location>
</feature>
<evidence type="ECO:0000256" key="2">
    <source>
        <dbReference type="ARBA" id="ARBA00022448"/>
    </source>
</evidence>
<dbReference type="InterPro" id="IPR036259">
    <property type="entry name" value="MFS_trans_sf"/>
</dbReference>
<dbReference type="InterPro" id="IPR011701">
    <property type="entry name" value="MFS"/>
</dbReference>
<dbReference type="GO" id="GO:0022857">
    <property type="term" value="F:transmembrane transporter activity"/>
    <property type="evidence" value="ECO:0007669"/>
    <property type="project" value="InterPro"/>
</dbReference>
<evidence type="ECO:0000256" key="4">
    <source>
        <dbReference type="ARBA" id="ARBA00022692"/>
    </source>
</evidence>
<feature type="transmembrane region" description="Helical" evidence="7">
    <location>
        <begin position="75"/>
        <end position="99"/>
    </location>
</feature>
<feature type="transmembrane region" description="Helical" evidence="7">
    <location>
        <begin position="137"/>
        <end position="156"/>
    </location>
</feature>
<dbReference type="InterPro" id="IPR020846">
    <property type="entry name" value="MFS_dom"/>
</dbReference>
<keyword evidence="5 7" id="KW-1133">Transmembrane helix</keyword>
<feature type="transmembrane region" description="Helical" evidence="7">
    <location>
        <begin position="46"/>
        <end position="63"/>
    </location>
</feature>
<dbReference type="EMBL" id="BOPH01000031">
    <property type="protein sequence ID" value="GIJ67809.1"/>
    <property type="molecule type" value="Genomic_DNA"/>
</dbReference>